<dbReference type="SUPFAM" id="SSF52949">
    <property type="entry name" value="Macro domain-like"/>
    <property type="match status" value="1"/>
</dbReference>
<dbReference type="PROSITE" id="PS51154">
    <property type="entry name" value="MACRO"/>
    <property type="match status" value="1"/>
</dbReference>
<dbReference type="Gene3D" id="3.40.220.10">
    <property type="entry name" value="Leucine Aminopeptidase, subunit E, domain 1"/>
    <property type="match status" value="1"/>
</dbReference>
<dbReference type="InterPro" id="IPR036865">
    <property type="entry name" value="CRAL-TRIO_dom_sf"/>
</dbReference>
<proteinExistence type="evidence at transcript level"/>
<dbReference type="InterPro" id="IPR043472">
    <property type="entry name" value="Macro_dom-like"/>
</dbReference>
<protein>
    <submittedName>
        <fullName evidence="3">Protein GDAP2 homolog</fullName>
    </submittedName>
</protein>
<dbReference type="Gene3D" id="3.40.525.10">
    <property type="entry name" value="CRAL-TRIO lipid binding domain"/>
    <property type="match status" value="1"/>
</dbReference>
<accession>A0A2P2IDN7</accession>
<dbReference type="Pfam" id="PF01661">
    <property type="entry name" value="Macro"/>
    <property type="match status" value="1"/>
</dbReference>
<dbReference type="SUPFAM" id="SSF52087">
    <property type="entry name" value="CRAL/TRIO domain"/>
    <property type="match status" value="1"/>
</dbReference>
<organism evidence="3">
    <name type="scientific">Hirondellea gigas</name>
    <dbReference type="NCBI Taxonomy" id="1518452"/>
    <lineage>
        <taxon>Eukaryota</taxon>
        <taxon>Metazoa</taxon>
        <taxon>Ecdysozoa</taxon>
        <taxon>Arthropoda</taxon>
        <taxon>Crustacea</taxon>
        <taxon>Multicrustacea</taxon>
        <taxon>Malacostraca</taxon>
        <taxon>Eumalacostraca</taxon>
        <taxon>Peracarida</taxon>
        <taxon>Amphipoda</taxon>
        <taxon>Amphilochidea</taxon>
        <taxon>Lysianassida</taxon>
        <taxon>Lysianassidira</taxon>
        <taxon>Lysianassoidea</taxon>
        <taxon>Lysianassidae</taxon>
        <taxon>Hirondellea</taxon>
    </lineage>
</organism>
<evidence type="ECO:0000313" key="3">
    <source>
        <dbReference type="EMBL" id="LAB72108.1"/>
    </source>
</evidence>
<feature type="domain" description="CRAL-TRIO" evidence="1">
    <location>
        <begin position="337"/>
        <end position="494"/>
    </location>
</feature>
<name>A0A2P2IDN7_9CRUS</name>
<sequence>MDASLAPDERVLDIWQLKCWMEQEEETEGVKELYEGKPLHATPPYPINDAINSKICLWSGDISLLKVGALVHCTNEAFSDNLQATQRLYSRAGPELRKNLLDNIKSCNTGEVEVSSGYNLSARYVIHAVPPLHTTRFHTAAQSSLYYCYRRVLESCQERCIASLALPVLSSPHYPYPTEDGAHIALRTLRWFLSNSSGSRTLKRVVLVLDTDHIATYTALLPLYFPRTLRHLQAAVHNLPCDLGNACGEPVNPERQIRIIDNPQHSLPEGGDVGAGGGTVETTINMGEHAFSRMEEDVDRQRLLGGQPAYVADPATAALTTDMQKIQRYERLLRRSKTEDLREISGIGCLYQCGHDKLGRPIIVFIGKWFKYNEINLDKAMLYLIQILEPVSRSDYIIIYFHTLTSTDNHPALHWIRQVYDVLDYKFKKHLKAFHIVHPTLWTKIMTWWFTTFMAPQIKHKVFSITGIEYLYETIDPDQLEVPAYITEHDMTVNGVRYYKGCS</sequence>
<dbReference type="PANTHER" id="PTHR11106:SF72">
    <property type="entry name" value="GANGLIOSIDE-INDUCED DIFFERENTIATION-ASSOCIATED PROTEIN 2"/>
    <property type="match status" value="1"/>
</dbReference>
<dbReference type="PANTHER" id="PTHR11106">
    <property type="entry name" value="GANGLIOSIDE INDUCED DIFFERENTIATION ASSOCIATED PROTEIN 2-RELATED"/>
    <property type="match status" value="1"/>
</dbReference>
<dbReference type="InterPro" id="IPR002589">
    <property type="entry name" value="Macro_dom"/>
</dbReference>
<dbReference type="EMBL" id="IACF01006525">
    <property type="protein sequence ID" value="LAB72108.1"/>
    <property type="molecule type" value="mRNA"/>
</dbReference>
<dbReference type="InterPro" id="IPR001251">
    <property type="entry name" value="CRAL-TRIO_dom"/>
</dbReference>
<dbReference type="CDD" id="cd00170">
    <property type="entry name" value="SEC14"/>
    <property type="match status" value="1"/>
</dbReference>
<reference evidence="3" key="1">
    <citation type="journal article" date="2018" name="Biosci. Biotechnol. Biochem.">
        <title>Polysaccharide hydrolase of the hadal zone amphipods Hirondellea gigas.</title>
        <authorList>
            <person name="Kobayashi H."/>
            <person name="Nagahama T."/>
            <person name="Arai W."/>
            <person name="Sasagawa Y."/>
            <person name="Umeda M."/>
            <person name="Hayashi T."/>
            <person name="Nikaido I."/>
            <person name="Watanabe H."/>
            <person name="Oguri K."/>
            <person name="Kitazato H."/>
            <person name="Fujioka K."/>
            <person name="Kido Y."/>
            <person name="Takami H."/>
        </authorList>
    </citation>
    <scope>NUCLEOTIDE SEQUENCE</scope>
    <source>
        <tissue evidence="3">Whole body</tissue>
    </source>
</reference>
<evidence type="ECO:0000259" key="2">
    <source>
        <dbReference type="PROSITE" id="PS51154"/>
    </source>
</evidence>
<dbReference type="SMART" id="SM00516">
    <property type="entry name" value="SEC14"/>
    <property type="match status" value="1"/>
</dbReference>
<dbReference type="AlphaFoldDB" id="A0A2P2IDN7"/>
<dbReference type="Pfam" id="PF13716">
    <property type="entry name" value="CRAL_TRIO_2"/>
    <property type="match status" value="1"/>
</dbReference>
<dbReference type="PROSITE" id="PS50191">
    <property type="entry name" value="CRAL_TRIO"/>
    <property type="match status" value="1"/>
</dbReference>
<dbReference type="SMART" id="SM00506">
    <property type="entry name" value="A1pp"/>
    <property type="match status" value="1"/>
</dbReference>
<evidence type="ECO:0000259" key="1">
    <source>
        <dbReference type="PROSITE" id="PS50191"/>
    </source>
</evidence>
<feature type="domain" description="Macro" evidence="2">
    <location>
        <begin position="42"/>
        <end position="225"/>
    </location>
</feature>